<evidence type="ECO:0000313" key="2">
    <source>
        <dbReference type="EMBL" id="QJE94487.1"/>
    </source>
</evidence>
<reference evidence="2 3" key="1">
    <citation type="submission" date="2020-04" db="EMBL/GenBank/DDBJ databases">
        <title>Luteolibacter sp. G-1-1-1 isolated from soil.</title>
        <authorList>
            <person name="Dahal R.H."/>
        </authorList>
    </citation>
    <scope>NUCLEOTIDE SEQUENCE [LARGE SCALE GENOMIC DNA]</scope>
    <source>
        <strain evidence="2 3">G-1-1-1</strain>
    </source>
</reference>
<dbReference type="SUPFAM" id="SSF109854">
    <property type="entry name" value="DinB/YfiT-like putative metalloenzymes"/>
    <property type="match status" value="1"/>
</dbReference>
<dbReference type="InterPro" id="IPR024775">
    <property type="entry name" value="DinB-like"/>
</dbReference>
<dbReference type="RefSeq" id="WP_169452708.1">
    <property type="nucleotide sequence ID" value="NZ_CP051774.1"/>
</dbReference>
<dbReference type="AlphaFoldDB" id="A0A858RCG7"/>
<evidence type="ECO:0000313" key="3">
    <source>
        <dbReference type="Proteomes" id="UP000501812"/>
    </source>
</evidence>
<keyword evidence="3" id="KW-1185">Reference proteome</keyword>
<sequence>MNQEIPTAPGAGEQEDIQSRLETPGAGIPWLEGKLMGLGFRLMARRLSRQQILAKFQAEAEHMLAMAGPLPEEQGRKRVLIPRQRGMEDSSRFWSPYMILQHVTIVNRGMTMLLRGMSHGKLPDRKVSTADVKPKLDAGPQEIASFRDTVASCSDIIRSLGPLDPELRHLHPWFGRMNASQWLCLMTEHHGVHRRQMELVLK</sequence>
<evidence type="ECO:0000259" key="1">
    <source>
        <dbReference type="Pfam" id="PF12867"/>
    </source>
</evidence>
<dbReference type="Proteomes" id="UP000501812">
    <property type="component" value="Chromosome"/>
</dbReference>
<gene>
    <name evidence="2" type="ORF">HHL09_01350</name>
</gene>
<name>A0A858RCG7_9BACT</name>
<protein>
    <submittedName>
        <fullName evidence="2">DinB family protein</fullName>
    </submittedName>
</protein>
<dbReference type="Pfam" id="PF12867">
    <property type="entry name" value="DinB_2"/>
    <property type="match status" value="1"/>
</dbReference>
<organism evidence="2 3">
    <name type="scientific">Luteolibacter luteus</name>
    <dbReference type="NCBI Taxonomy" id="2728835"/>
    <lineage>
        <taxon>Bacteria</taxon>
        <taxon>Pseudomonadati</taxon>
        <taxon>Verrucomicrobiota</taxon>
        <taxon>Verrucomicrobiia</taxon>
        <taxon>Verrucomicrobiales</taxon>
        <taxon>Verrucomicrobiaceae</taxon>
        <taxon>Luteolibacter</taxon>
    </lineage>
</organism>
<feature type="domain" description="DinB-like" evidence="1">
    <location>
        <begin position="59"/>
        <end position="197"/>
    </location>
</feature>
<dbReference type="InterPro" id="IPR034660">
    <property type="entry name" value="DinB/YfiT-like"/>
</dbReference>
<dbReference type="KEGG" id="luo:HHL09_01350"/>
<accession>A0A858RCG7</accession>
<proteinExistence type="predicted"/>
<dbReference type="Gene3D" id="1.20.120.450">
    <property type="entry name" value="dinb family like domain"/>
    <property type="match status" value="1"/>
</dbReference>
<dbReference type="EMBL" id="CP051774">
    <property type="protein sequence ID" value="QJE94487.1"/>
    <property type="molecule type" value="Genomic_DNA"/>
</dbReference>